<name>A0ABW7WL42_9NOCA</name>
<comment type="caution">
    <text evidence="1">The sequence shown here is derived from an EMBL/GenBank/DDBJ whole genome shotgun (WGS) entry which is preliminary data.</text>
</comment>
<evidence type="ECO:0000313" key="1">
    <source>
        <dbReference type="EMBL" id="MFI2322447.1"/>
    </source>
</evidence>
<dbReference type="RefSeq" id="WP_396947130.1">
    <property type="nucleotide sequence ID" value="NZ_JBIRXV010000003.1"/>
</dbReference>
<proteinExistence type="predicted"/>
<accession>A0ABW7WL42</accession>
<keyword evidence="2" id="KW-1185">Reference proteome</keyword>
<dbReference type="EMBL" id="JBIRXV010000003">
    <property type="protein sequence ID" value="MFI2322447.1"/>
    <property type="molecule type" value="Genomic_DNA"/>
</dbReference>
<dbReference type="Proteomes" id="UP001611450">
    <property type="component" value="Unassembled WGS sequence"/>
</dbReference>
<sequence length="115" mass="11411">MPGTANLELDLELAAPGARIVLFGNAAGGTPAPLPPLGRLIGGNVALIGFSISRLRETVPHKVAAALADGLATVGNGGLELPVTVVDSLDRVAEVHDLLAAGRGSGKYVVAVGGK</sequence>
<dbReference type="Gene3D" id="3.40.50.720">
    <property type="entry name" value="NAD(P)-binding Rossmann-like Domain"/>
    <property type="match status" value="1"/>
</dbReference>
<protein>
    <recommendedName>
        <fullName evidence="3">Zinc-binding alcohol dehydrogenase family protein</fullName>
    </recommendedName>
</protein>
<dbReference type="Gene3D" id="3.90.180.10">
    <property type="entry name" value="Medium-chain alcohol dehydrogenases, catalytic domain"/>
    <property type="match status" value="1"/>
</dbReference>
<evidence type="ECO:0008006" key="3">
    <source>
        <dbReference type="Google" id="ProtNLM"/>
    </source>
</evidence>
<evidence type="ECO:0000313" key="2">
    <source>
        <dbReference type="Proteomes" id="UP001611450"/>
    </source>
</evidence>
<gene>
    <name evidence="1" type="ORF">ACH47G_18335</name>
</gene>
<organism evidence="1 2">
    <name type="scientific">Nocardia beijingensis</name>
    <dbReference type="NCBI Taxonomy" id="95162"/>
    <lineage>
        <taxon>Bacteria</taxon>
        <taxon>Bacillati</taxon>
        <taxon>Actinomycetota</taxon>
        <taxon>Actinomycetes</taxon>
        <taxon>Mycobacteriales</taxon>
        <taxon>Nocardiaceae</taxon>
        <taxon>Nocardia</taxon>
    </lineage>
</organism>
<reference evidence="1 2" key="1">
    <citation type="submission" date="2024-10" db="EMBL/GenBank/DDBJ databases">
        <title>The Natural Products Discovery Center: Release of the First 8490 Sequenced Strains for Exploring Actinobacteria Biosynthetic Diversity.</title>
        <authorList>
            <person name="Kalkreuter E."/>
            <person name="Kautsar S.A."/>
            <person name="Yang D."/>
            <person name="Bader C.D."/>
            <person name="Teijaro C.N."/>
            <person name="Fluegel L."/>
            <person name="Davis C.M."/>
            <person name="Simpson J.R."/>
            <person name="Lauterbach L."/>
            <person name="Steele A.D."/>
            <person name="Gui C."/>
            <person name="Meng S."/>
            <person name="Li G."/>
            <person name="Viehrig K."/>
            <person name="Ye F."/>
            <person name="Su P."/>
            <person name="Kiefer A.F."/>
            <person name="Nichols A."/>
            <person name="Cepeda A.J."/>
            <person name="Yan W."/>
            <person name="Fan B."/>
            <person name="Jiang Y."/>
            <person name="Adhikari A."/>
            <person name="Zheng C.-J."/>
            <person name="Schuster L."/>
            <person name="Cowan T.M."/>
            <person name="Smanski M.J."/>
            <person name="Chevrette M.G."/>
            <person name="De Carvalho L.P.S."/>
            <person name="Shen B."/>
        </authorList>
    </citation>
    <scope>NUCLEOTIDE SEQUENCE [LARGE SCALE GENOMIC DNA]</scope>
    <source>
        <strain evidence="1 2">NPDC019626</strain>
    </source>
</reference>